<dbReference type="CDD" id="cd01127">
    <property type="entry name" value="TrwB_TraG_TraD_VirD4"/>
    <property type="match status" value="2"/>
</dbReference>
<dbReference type="NCBIfam" id="NF045973">
    <property type="entry name" value="conju_CD1115"/>
    <property type="match status" value="1"/>
</dbReference>
<feature type="transmembrane region" description="Helical" evidence="8">
    <location>
        <begin position="90"/>
        <end position="110"/>
    </location>
</feature>
<comment type="similarity">
    <text evidence="2">Belongs to the VirD4/TraG family.</text>
</comment>
<keyword evidence="11" id="KW-1185">Reference proteome</keyword>
<dbReference type="Gene3D" id="3.40.50.300">
    <property type="entry name" value="P-loop containing nucleotide triphosphate hydrolases"/>
    <property type="match status" value="1"/>
</dbReference>
<feature type="region of interest" description="Disordered" evidence="7">
    <location>
        <begin position="1"/>
        <end position="26"/>
    </location>
</feature>
<dbReference type="GO" id="GO:0005886">
    <property type="term" value="C:plasma membrane"/>
    <property type="evidence" value="ECO:0007669"/>
    <property type="project" value="UniProtKB-SubCell"/>
</dbReference>
<dbReference type="PANTHER" id="PTHR37937:SF1">
    <property type="entry name" value="CONJUGATIVE TRANSFER: DNA TRANSPORT"/>
    <property type="match status" value="1"/>
</dbReference>
<accession>A0A140DSZ5</accession>
<dbReference type="KEGG" id="fro:AALO17_06380"/>
<name>A0A140DSZ5_9FIRM</name>
<evidence type="ECO:0000313" key="10">
    <source>
        <dbReference type="EMBL" id="AMK53772.1"/>
    </source>
</evidence>
<dbReference type="InterPro" id="IPR032689">
    <property type="entry name" value="TraG-D_C"/>
</dbReference>
<evidence type="ECO:0000256" key="5">
    <source>
        <dbReference type="ARBA" id="ARBA00022989"/>
    </source>
</evidence>
<dbReference type="OrthoDB" id="9766496at2"/>
<comment type="subcellular location">
    <subcellularLocation>
        <location evidence="1">Cell membrane</location>
        <topology evidence="1">Multi-pass membrane protein</topology>
    </subcellularLocation>
</comment>
<evidence type="ECO:0000256" key="6">
    <source>
        <dbReference type="ARBA" id="ARBA00023136"/>
    </source>
</evidence>
<feature type="transmembrane region" description="Helical" evidence="8">
    <location>
        <begin position="38"/>
        <end position="59"/>
    </location>
</feature>
<dbReference type="Pfam" id="PF12696">
    <property type="entry name" value="TraG-D_C"/>
    <property type="match status" value="1"/>
</dbReference>
<dbReference type="Proteomes" id="UP000069771">
    <property type="component" value="Chromosome"/>
</dbReference>
<dbReference type="SUPFAM" id="SSF52540">
    <property type="entry name" value="P-loop containing nucleoside triphosphate hydrolases"/>
    <property type="match status" value="1"/>
</dbReference>
<evidence type="ECO:0000256" key="8">
    <source>
        <dbReference type="SAM" id="Phobius"/>
    </source>
</evidence>
<dbReference type="RefSeq" id="WP_067555336.1">
    <property type="nucleotide sequence ID" value="NZ_CAPBCJ010000018.1"/>
</dbReference>
<evidence type="ECO:0000256" key="1">
    <source>
        <dbReference type="ARBA" id="ARBA00004651"/>
    </source>
</evidence>
<evidence type="ECO:0000256" key="3">
    <source>
        <dbReference type="ARBA" id="ARBA00022475"/>
    </source>
</evidence>
<keyword evidence="4 8" id="KW-0812">Transmembrane</keyword>
<dbReference type="GeneID" id="78477459"/>
<sequence>MSEINPAVGSEEYETPEHSGEEGSNRKKKYSSIRMKPFLISVAAFFGSLYLYGTLAFTMRLLPMVQNSEEAFTYGLTNGWRLREAGFHPMAFMATALIVMSIGWLIWAEIQRSKKNLRPKEEHGSAKNAKLEEAKVLAGHDRTKDILLSKNIRLDMNTRNTNLNDNVMVIGDSGSWKTMSYVKPNLLQMHSNYVVLDPKGSVAEEVGNALKVGGYDIRYLNLVDMGKSMGYNPFHYFFEPNDIQKFVVSLIENTTSKEKTGGDDFFVKAEQTFIVALVFFVQHVFKDTAEQNFNTVMDLLLLAEAKEEQGADTFKSELDLLFEQLEKDLAECRDQGATWEEVQFGELAVKNYKMFKMSAGKTAKSILVSVGVRLSVFNLPGLKNILKEDELHLERIGTPLVMNKNAHDDLSKDITRSHWESLTGRDYEKIDPDQLRKTVLFVIISDSDRTFSFLASIILQQVYDQLYRAADGRKDHALPIHTRIINDEFATTGKQLDIDIKTATMRSRNISASFIVQGLSQLKGLYEKQWEAIFENCSTTLFLGGKGPTTTEMLSKLIGNETVIYKSKTVSKGRSGGYSETDQIYQRPLYGADEINRIPTNHCLVHIRGRQIFEDEKYTLMDHPNIEKTIHGPDGEANRFDVASYRELLQPLEIARSRSIDDLDHDDYEHGYLDENLYTGAAMIYINSSQLEETIDDLLLEYEIKNRRN</sequence>
<dbReference type="PATRIC" id="fig|1702221.3.peg.613"/>
<feature type="domain" description="TraD/TraG TraM recognition site" evidence="9">
    <location>
        <begin position="483"/>
        <end position="599"/>
    </location>
</feature>
<protein>
    <recommendedName>
        <fullName evidence="9">TraD/TraG TraM recognition site domain-containing protein</fullName>
    </recommendedName>
</protein>
<keyword evidence="6 8" id="KW-0472">Membrane</keyword>
<dbReference type="EMBL" id="CP011391">
    <property type="protein sequence ID" value="AMK53772.1"/>
    <property type="molecule type" value="Genomic_DNA"/>
</dbReference>
<gene>
    <name evidence="10" type="ORF">AALO17_06380</name>
</gene>
<proteinExistence type="inferred from homology"/>
<evidence type="ECO:0000256" key="4">
    <source>
        <dbReference type="ARBA" id="ARBA00022692"/>
    </source>
</evidence>
<evidence type="ECO:0000256" key="7">
    <source>
        <dbReference type="SAM" id="MobiDB-lite"/>
    </source>
</evidence>
<dbReference type="Pfam" id="PF02534">
    <property type="entry name" value="T4SS-DNA_transf"/>
    <property type="match status" value="1"/>
</dbReference>
<feature type="compositionally biased region" description="Basic and acidic residues" evidence="7">
    <location>
        <begin position="15"/>
        <end position="25"/>
    </location>
</feature>
<dbReference type="InterPro" id="IPR051539">
    <property type="entry name" value="T4SS-coupling_protein"/>
</dbReference>
<evidence type="ECO:0000259" key="9">
    <source>
        <dbReference type="Pfam" id="PF12696"/>
    </source>
</evidence>
<reference evidence="10 11" key="1">
    <citation type="journal article" date="2016" name="Gut Pathog.">
        <title>Whole genome sequencing of "Faecalibaculum rodentium" ALO17, isolated from C57BL/6J laboratory mouse feces.</title>
        <authorList>
            <person name="Lim S."/>
            <person name="Chang D.H."/>
            <person name="Ahn S."/>
            <person name="Kim B.C."/>
        </authorList>
    </citation>
    <scope>NUCLEOTIDE SEQUENCE [LARGE SCALE GENOMIC DNA]</scope>
    <source>
        <strain evidence="10 11">Alo17</strain>
    </source>
</reference>
<dbReference type="STRING" id="1702221.AALO17_06380"/>
<dbReference type="AlphaFoldDB" id="A0A140DSZ5"/>
<dbReference type="InterPro" id="IPR027417">
    <property type="entry name" value="P-loop_NTPase"/>
</dbReference>
<evidence type="ECO:0000256" key="2">
    <source>
        <dbReference type="ARBA" id="ARBA00008806"/>
    </source>
</evidence>
<dbReference type="InterPro" id="IPR003688">
    <property type="entry name" value="TraG/VirD4"/>
</dbReference>
<keyword evidence="5 8" id="KW-1133">Transmembrane helix</keyword>
<organism evidence="10 11">
    <name type="scientific">Faecalibaculum rodentium</name>
    <dbReference type="NCBI Taxonomy" id="1702221"/>
    <lineage>
        <taxon>Bacteria</taxon>
        <taxon>Bacillati</taxon>
        <taxon>Bacillota</taxon>
        <taxon>Erysipelotrichia</taxon>
        <taxon>Erysipelotrichales</taxon>
        <taxon>Erysipelotrichaceae</taxon>
        <taxon>Faecalibaculum</taxon>
    </lineage>
</organism>
<keyword evidence="3" id="KW-1003">Cell membrane</keyword>
<evidence type="ECO:0000313" key="11">
    <source>
        <dbReference type="Proteomes" id="UP000069771"/>
    </source>
</evidence>
<dbReference type="PANTHER" id="PTHR37937">
    <property type="entry name" value="CONJUGATIVE TRANSFER: DNA TRANSPORT"/>
    <property type="match status" value="1"/>
</dbReference>